<comment type="caution">
    <text evidence="8">The sequence shown here is derived from an EMBL/GenBank/DDBJ whole genome shotgun (WGS) entry which is preliminary data.</text>
</comment>
<dbReference type="InterPro" id="IPR036068">
    <property type="entry name" value="Nicotinate_pribotase-like_C"/>
</dbReference>
<name>A0ABT5F651_9BACT</name>
<dbReference type="SUPFAM" id="SSF54675">
    <property type="entry name" value="Nicotinate/Quinolinate PRTase N-terminal domain-like"/>
    <property type="match status" value="1"/>
</dbReference>
<evidence type="ECO:0000256" key="3">
    <source>
        <dbReference type="ARBA" id="ARBA00022553"/>
    </source>
</evidence>
<accession>A0ABT5F651</accession>
<dbReference type="Gene3D" id="3.20.140.10">
    <property type="entry name" value="nicotinate phosphoribosyltransferase"/>
    <property type="match status" value="1"/>
</dbReference>
<dbReference type="RefSeq" id="WP_271929595.1">
    <property type="nucleotide sequence ID" value="NZ_JAQNDO010000001.1"/>
</dbReference>
<dbReference type="InterPro" id="IPR013785">
    <property type="entry name" value="Aldolase_TIM"/>
</dbReference>
<dbReference type="EMBL" id="JAQNDO010000001">
    <property type="protein sequence ID" value="MDC0749585.1"/>
    <property type="molecule type" value="Genomic_DNA"/>
</dbReference>
<proteinExistence type="predicted"/>
<evidence type="ECO:0000256" key="6">
    <source>
        <dbReference type="ARBA" id="ARBA00048668"/>
    </source>
</evidence>
<sequence>MARSRNVTPGPCIAAVDKDGRALPCGEMPHRSPLLLDGRALLDADRLLSAKLADRRASFELSFRAAPPHTGFLVVSGLESSLELFGRPLIDPAAVAAAQSLVGFSDALAQRLAHLVPAIDLDAVPDGTLAFPGAPIATVEGPFLEASLLASLLRAAARRATAIATRTARLHLAAAGDPVIDGSSAHAAGAEASMRVARAAYVGGASATTNVIAAMALGVPFRASPGLVLGPTGPSLETTVVDGWGALDTDDLADLGAGDDEEAMLLEAKRRGRRAGGWIARGLDDAEARALPMRCELVALEQGGAWGVPPADLGDEAAPRPGRKMVVRYTDNAGRLVADVVHLMAERMRSPQDLGATTLTPLSRPRVRQGRALERPEAPSLGRDRSIAARATLPEAVTYLRAPASYRVEESAAVTAQREAAARARAHMPFRKG</sequence>
<evidence type="ECO:0000256" key="2">
    <source>
        <dbReference type="ARBA" id="ARBA00013236"/>
    </source>
</evidence>
<dbReference type="EC" id="6.3.4.21" evidence="2"/>
<evidence type="ECO:0000313" key="8">
    <source>
        <dbReference type="EMBL" id="MDC0749585.1"/>
    </source>
</evidence>
<dbReference type="Proteomes" id="UP001221411">
    <property type="component" value="Unassembled WGS sequence"/>
</dbReference>
<comment type="pathway">
    <text evidence="1">Cofactor biosynthesis; NAD(+) biosynthesis; nicotinate D-ribonucleotide from nicotinate: step 1/1.</text>
</comment>
<dbReference type="PANTHER" id="PTHR11098">
    <property type="entry name" value="NICOTINATE PHOSPHORIBOSYLTRANSFERASE"/>
    <property type="match status" value="1"/>
</dbReference>
<feature type="compositionally biased region" description="Basic and acidic residues" evidence="7">
    <location>
        <begin position="371"/>
        <end position="383"/>
    </location>
</feature>
<evidence type="ECO:0000256" key="7">
    <source>
        <dbReference type="SAM" id="MobiDB-lite"/>
    </source>
</evidence>
<keyword evidence="4" id="KW-0436">Ligase</keyword>
<keyword evidence="5" id="KW-0662">Pyridine nucleotide biosynthesis</keyword>
<dbReference type="Gene3D" id="3.20.20.70">
    <property type="entry name" value="Aldolase class I"/>
    <property type="match status" value="1"/>
</dbReference>
<comment type="catalytic activity">
    <reaction evidence="6">
        <text>5-phospho-alpha-D-ribose 1-diphosphate + nicotinate + ATP + H2O = nicotinate beta-D-ribonucleotide + ADP + phosphate + diphosphate</text>
        <dbReference type="Rhea" id="RHEA:36163"/>
        <dbReference type="ChEBI" id="CHEBI:15377"/>
        <dbReference type="ChEBI" id="CHEBI:30616"/>
        <dbReference type="ChEBI" id="CHEBI:32544"/>
        <dbReference type="ChEBI" id="CHEBI:33019"/>
        <dbReference type="ChEBI" id="CHEBI:43474"/>
        <dbReference type="ChEBI" id="CHEBI:57502"/>
        <dbReference type="ChEBI" id="CHEBI:58017"/>
        <dbReference type="ChEBI" id="CHEBI:456216"/>
        <dbReference type="EC" id="6.3.4.21"/>
    </reaction>
</comment>
<feature type="region of interest" description="Disordered" evidence="7">
    <location>
        <begin position="352"/>
        <end position="383"/>
    </location>
</feature>
<evidence type="ECO:0000256" key="4">
    <source>
        <dbReference type="ARBA" id="ARBA00022598"/>
    </source>
</evidence>
<evidence type="ECO:0000256" key="1">
    <source>
        <dbReference type="ARBA" id="ARBA00004952"/>
    </source>
</evidence>
<protein>
    <recommendedName>
        <fullName evidence="2">nicotinate phosphoribosyltransferase</fullName>
        <ecNumber evidence="2">6.3.4.21</ecNumber>
    </recommendedName>
</protein>
<dbReference type="SUPFAM" id="SSF51690">
    <property type="entry name" value="Nicotinate/Quinolinate PRTase C-terminal domain-like"/>
    <property type="match status" value="2"/>
</dbReference>
<organism evidence="8 9">
    <name type="scientific">Polyangium mundeleinium</name>
    <dbReference type="NCBI Taxonomy" id="2995306"/>
    <lineage>
        <taxon>Bacteria</taxon>
        <taxon>Pseudomonadati</taxon>
        <taxon>Myxococcota</taxon>
        <taxon>Polyangia</taxon>
        <taxon>Polyangiales</taxon>
        <taxon>Polyangiaceae</taxon>
        <taxon>Polyangium</taxon>
    </lineage>
</organism>
<dbReference type="PANTHER" id="PTHR11098:SF1">
    <property type="entry name" value="NICOTINATE PHOSPHORIBOSYLTRANSFERASE"/>
    <property type="match status" value="1"/>
</dbReference>
<evidence type="ECO:0000313" key="9">
    <source>
        <dbReference type="Proteomes" id="UP001221411"/>
    </source>
</evidence>
<dbReference type="InterPro" id="IPR007229">
    <property type="entry name" value="Nic_PRibTrfase-Fam"/>
</dbReference>
<reference evidence="8 9" key="1">
    <citation type="submission" date="2022-11" db="EMBL/GenBank/DDBJ databases">
        <title>Minimal conservation of predation-associated metabolite biosynthetic gene clusters underscores biosynthetic potential of Myxococcota including descriptions for ten novel species: Archangium lansinium sp. nov., Myxococcus landrumus sp. nov., Nannocystis bai.</title>
        <authorList>
            <person name="Ahearne A."/>
            <person name="Stevens C."/>
            <person name="Dowd S."/>
        </authorList>
    </citation>
    <scope>NUCLEOTIDE SEQUENCE [LARGE SCALE GENOMIC DNA]</scope>
    <source>
        <strain evidence="8 9">RJM3</strain>
    </source>
</reference>
<gene>
    <name evidence="8" type="ORF">POL67_50105</name>
</gene>
<keyword evidence="3" id="KW-0597">Phosphoprotein</keyword>
<evidence type="ECO:0000256" key="5">
    <source>
        <dbReference type="ARBA" id="ARBA00022642"/>
    </source>
</evidence>
<keyword evidence="9" id="KW-1185">Reference proteome</keyword>